<dbReference type="EMBL" id="CM034396">
    <property type="protein sequence ID" value="KAJ0178195.1"/>
    <property type="molecule type" value="Genomic_DNA"/>
</dbReference>
<evidence type="ECO:0000313" key="1">
    <source>
        <dbReference type="EMBL" id="KAJ0178195.1"/>
    </source>
</evidence>
<evidence type="ECO:0000313" key="2">
    <source>
        <dbReference type="Proteomes" id="UP000824533"/>
    </source>
</evidence>
<dbReference type="Proteomes" id="UP000824533">
    <property type="component" value="Linkage Group LG10"/>
</dbReference>
<comment type="caution">
    <text evidence="1">The sequence shown here is derived from an EMBL/GenBank/DDBJ whole genome shotgun (WGS) entry which is preliminary data.</text>
</comment>
<name>A0ACC1D306_9NEOP</name>
<organism evidence="1 2">
    <name type="scientific">Dendrolimus kikuchii</name>
    <dbReference type="NCBI Taxonomy" id="765133"/>
    <lineage>
        <taxon>Eukaryota</taxon>
        <taxon>Metazoa</taxon>
        <taxon>Ecdysozoa</taxon>
        <taxon>Arthropoda</taxon>
        <taxon>Hexapoda</taxon>
        <taxon>Insecta</taxon>
        <taxon>Pterygota</taxon>
        <taxon>Neoptera</taxon>
        <taxon>Endopterygota</taxon>
        <taxon>Lepidoptera</taxon>
        <taxon>Glossata</taxon>
        <taxon>Ditrysia</taxon>
        <taxon>Bombycoidea</taxon>
        <taxon>Lasiocampidae</taxon>
        <taxon>Dendrolimus</taxon>
    </lineage>
</organism>
<keyword evidence="2" id="KW-1185">Reference proteome</keyword>
<protein>
    <submittedName>
        <fullName evidence="1">Uncharacterized protein</fullName>
    </submittedName>
</protein>
<sequence>MRTLSRAAAGTRPRGAHTYYVINPRPLPPSLRRRGGPPAAGRSVLAPGFLVPAPHGHSLRTGLRTPLRPRSAVASPRQSRCDLRRRRTCATEPRPMISASLPGEALAQLGQLGQLSHLYPPPPPAGMTPEFLAPPPRPFARYPPRRGSARDAMPAPPAPAAPYSTVPAYAPFLPHPASYAPYHLYRARAAPQPTPGYPLRPRPTSGFVPPAPAPHSPPVSTPAPEPPPREEPPMSPERAAPAPYFCRGALIRLEDGSLRRVEEMRIEDFVMSADRNGDLALTQCTLLRLDERGDRLALTLTYDRNRSQVELESTVEHPFFVYGRGWASCKPERTMAQYGLHVQRLQVGDVCVSLVPRKHAPATVAAPASAPNNGSTALPNSAPPQTHPENLSVKEDARKRRWSASDVCEDDRQPLKKR</sequence>
<proteinExistence type="predicted"/>
<gene>
    <name evidence="1" type="ORF">K1T71_006018</name>
</gene>
<reference evidence="1 2" key="1">
    <citation type="journal article" date="2021" name="Front. Genet.">
        <title>Chromosome-Level Genome Assembly Reveals Significant Gene Expansion in the Toll and IMD Signaling Pathways of Dendrolimus kikuchii.</title>
        <authorList>
            <person name="Zhou J."/>
            <person name="Wu P."/>
            <person name="Xiong Z."/>
            <person name="Liu N."/>
            <person name="Zhao N."/>
            <person name="Ji M."/>
            <person name="Qiu Y."/>
            <person name="Yang B."/>
        </authorList>
    </citation>
    <scope>NUCLEOTIDE SEQUENCE [LARGE SCALE GENOMIC DNA]</scope>
    <source>
        <strain evidence="1">Ann1</strain>
    </source>
</reference>
<accession>A0ACC1D306</accession>